<organism evidence="1 2">
    <name type="scientific">Shackletoniella antarctica</name>
    <dbReference type="NCBI Taxonomy" id="268115"/>
    <lineage>
        <taxon>Bacteria</taxon>
        <taxon>Bacillati</taxon>
        <taxon>Cyanobacteriota</taxon>
        <taxon>Cyanophyceae</taxon>
        <taxon>Oculatellales</taxon>
        <taxon>Oculatellaceae</taxon>
        <taxon>Shackletoniella</taxon>
    </lineage>
</organism>
<reference evidence="1 2" key="2">
    <citation type="submission" date="2018-06" db="EMBL/GenBank/DDBJ databases">
        <title>Metagenomic assembly of (sub)arctic Cyanobacteria and their associated microbiome from non-axenic cultures.</title>
        <authorList>
            <person name="Baurain D."/>
        </authorList>
    </citation>
    <scope>NUCLEOTIDE SEQUENCE [LARGE SCALE GENOMIC DNA]</scope>
    <source>
        <strain evidence="1">ULC041bin1</strain>
    </source>
</reference>
<dbReference type="Pfam" id="PF13711">
    <property type="entry name" value="DUF4160"/>
    <property type="match status" value="1"/>
</dbReference>
<sequence length="56" mass="6556">MPTVLQVGPYSFIFFSSDRGEPAHIHVKRDRQLVKFWLSPVWPLSSFRPRGRSIDI</sequence>
<gene>
    <name evidence="1" type="ORF">DCF17_13580</name>
</gene>
<reference evidence="2" key="1">
    <citation type="submission" date="2018-04" db="EMBL/GenBank/DDBJ databases">
        <authorList>
            <person name="Cornet L."/>
        </authorList>
    </citation>
    <scope>NUCLEOTIDE SEQUENCE [LARGE SCALE GENOMIC DNA]</scope>
</reference>
<dbReference type="Proteomes" id="UP000249081">
    <property type="component" value="Unassembled WGS sequence"/>
</dbReference>
<evidence type="ECO:0000313" key="1">
    <source>
        <dbReference type="EMBL" id="PZO39269.1"/>
    </source>
</evidence>
<comment type="caution">
    <text evidence="1">The sequence shown here is derived from an EMBL/GenBank/DDBJ whole genome shotgun (WGS) entry which is preliminary data.</text>
</comment>
<accession>A0A2W4WBI1</accession>
<protein>
    <recommendedName>
        <fullName evidence="3">DUF4160 domain-containing protein</fullName>
    </recommendedName>
</protein>
<dbReference type="InterPro" id="IPR025427">
    <property type="entry name" value="DUF4160"/>
</dbReference>
<evidence type="ECO:0008006" key="3">
    <source>
        <dbReference type="Google" id="ProtNLM"/>
    </source>
</evidence>
<name>A0A2W4WBI1_9CYAN</name>
<dbReference type="EMBL" id="QBMN01000091">
    <property type="protein sequence ID" value="PZO39269.1"/>
    <property type="molecule type" value="Genomic_DNA"/>
</dbReference>
<evidence type="ECO:0000313" key="2">
    <source>
        <dbReference type="Proteomes" id="UP000249081"/>
    </source>
</evidence>
<proteinExistence type="predicted"/>
<dbReference type="AlphaFoldDB" id="A0A2W4WBI1"/>